<sequence length="264" mass="30257">MIIKNNGFCPYSSCCREPLAWSLDAEAAADQANCKLFTTLPNELRLLIWEFSLTKSAPRVHDRGRPLGYQASRSPGAPLRSDIAFALLQTCRAVYFETYTLPVSCNPYVVQNCYHSAEMKKFLPWQYAAIQRLDIDLIQASLEGDCFWDYLFEKEKWNLGVRNESAYVAPKRHVVQRQYEPFDLVPTPATSKPDQRKLLDQQKLLCDVIRDASSCLSDIDVRLHAEDSSFRVMLARPITHLTLRLAADSWWTWTDDPETITATE</sequence>
<proteinExistence type="predicted"/>
<evidence type="ECO:0000259" key="1">
    <source>
        <dbReference type="Pfam" id="PF20150"/>
    </source>
</evidence>
<dbReference type="InParanoid" id="E5A2K8"/>
<feature type="domain" description="2EXR" evidence="1">
    <location>
        <begin position="36"/>
        <end position="101"/>
    </location>
</feature>
<dbReference type="HOGENOM" id="CLU_1071780_0_0_1"/>
<keyword evidence="3" id="KW-1185">Reference proteome</keyword>
<dbReference type="GeneID" id="13285800"/>
<dbReference type="OMA" id="ICPCART"/>
<dbReference type="Proteomes" id="UP000002668">
    <property type="component" value="Genome"/>
</dbReference>
<accession>E5A2K8</accession>
<dbReference type="Pfam" id="PF20150">
    <property type="entry name" value="2EXR"/>
    <property type="match status" value="1"/>
</dbReference>
<protein>
    <submittedName>
        <fullName evidence="2">Predicted protein</fullName>
    </submittedName>
</protein>
<dbReference type="VEuPathDB" id="FungiDB:LEMA_P092130.1"/>
<dbReference type="OrthoDB" id="288942at2759"/>
<evidence type="ECO:0000313" key="2">
    <source>
        <dbReference type="EMBL" id="CBX97804.1"/>
    </source>
</evidence>
<dbReference type="AlphaFoldDB" id="E5A2K8"/>
<gene>
    <name evidence="2" type="ORF">LEMA_P092130.1</name>
</gene>
<reference evidence="3" key="1">
    <citation type="journal article" date="2011" name="Nat. Commun.">
        <title>Effector diversification within compartments of the Leptosphaeria maculans genome affected by Repeat-Induced Point mutations.</title>
        <authorList>
            <person name="Rouxel T."/>
            <person name="Grandaubert J."/>
            <person name="Hane J.K."/>
            <person name="Hoede C."/>
            <person name="van de Wouw A.P."/>
            <person name="Couloux A."/>
            <person name="Dominguez V."/>
            <person name="Anthouard V."/>
            <person name="Bally P."/>
            <person name="Bourras S."/>
            <person name="Cozijnsen A.J."/>
            <person name="Ciuffetti L.M."/>
            <person name="Degrave A."/>
            <person name="Dilmaghani A."/>
            <person name="Duret L."/>
            <person name="Fudal I."/>
            <person name="Goodwin S.B."/>
            <person name="Gout L."/>
            <person name="Glaser N."/>
            <person name="Linglin J."/>
            <person name="Kema G.H.J."/>
            <person name="Lapalu N."/>
            <person name="Lawrence C.B."/>
            <person name="May K."/>
            <person name="Meyer M."/>
            <person name="Ollivier B."/>
            <person name="Poulain J."/>
            <person name="Schoch C.L."/>
            <person name="Simon A."/>
            <person name="Spatafora J.W."/>
            <person name="Stachowiak A."/>
            <person name="Turgeon B.G."/>
            <person name="Tyler B.M."/>
            <person name="Vincent D."/>
            <person name="Weissenbach J."/>
            <person name="Amselem J."/>
            <person name="Quesneville H."/>
            <person name="Oliver R.P."/>
            <person name="Wincker P."/>
            <person name="Balesdent M.-H."/>
            <person name="Howlett B.J."/>
        </authorList>
    </citation>
    <scope>NUCLEOTIDE SEQUENCE [LARGE SCALE GENOMIC DNA]</scope>
    <source>
        <strain evidence="3">JN3 / isolate v23.1.3 / race Av1-4-5-6-7-8</strain>
    </source>
</reference>
<organism evidence="3">
    <name type="scientific">Leptosphaeria maculans (strain JN3 / isolate v23.1.3 / race Av1-4-5-6-7-8)</name>
    <name type="common">Blackleg fungus</name>
    <name type="synonym">Phoma lingam</name>
    <dbReference type="NCBI Taxonomy" id="985895"/>
    <lineage>
        <taxon>Eukaryota</taxon>
        <taxon>Fungi</taxon>
        <taxon>Dikarya</taxon>
        <taxon>Ascomycota</taxon>
        <taxon>Pezizomycotina</taxon>
        <taxon>Dothideomycetes</taxon>
        <taxon>Pleosporomycetidae</taxon>
        <taxon>Pleosporales</taxon>
        <taxon>Pleosporineae</taxon>
        <taxon>Leptosphaeriaceae</taxon>
        <taxon>Plenodomus</taxon>
        <taxon>Plenodomus lingam/Leptosphaeria maculans species complex</taxon>
    </lineage>
</organism>
<dbReference type="eggNOG" id="ENOG502R81A">
    <property type="taxonomic scope" value="Eukaryota"/>
</dbReference>
<dbReference type="InterPro" id="IPR045518">
    <property type="entry name" value="2EXR"/>
</dbReference>
<dbReference type="PANTHER" id="PTHR38790">
    <property type="entry name" value="2EXR DOMAIN-CONTAINING PROTEIN-RELATED"/>
    <property type="match status" value="1"/>
</dbReference>
<name>E5A2K8_LEPMJ</name>
<dbReference type="EMBL" id="FP929132">
    <property type="protein sequence ID" value="CBX97804.1"/>
    <property type="molecule type" value="Genomic_DNA"/>
</dbReference>
<evidence type="ECO:0000313" key="3">
    <source>
        <dbReference type="Proteomes" id="UP000002668"/>
    </source>
</evidence>
<dbReference type="STRING" id="985895.E5A2K8"/>